<evidence type="ECO:0000313" key="2">
    <source>
        <dbReference type="EMBL" id="RAZ79827.1"/>
    </source>
</evidence>
<dbReference type="OrthoDB" id="7197613at2"/>
<reference evidence="3" key="1">
    <citation type="submission" date="2018-06" db="EMBL/GenBank/DDBJ databases">
        <authorList>
            <person name="Helene L.C."/>
            <person name="Dall'Agnol R."/>
            <person name="Delamuta J.R."/>
            <person name="Hungria M."/>
        </authorList>
    </citation>
    <scope>NUCLEOTIDE SEQUENCE [LARGE SCALE GENOMIC DNA]</scope>
    <source>
        <strain evidence="3">CNPSo 3140</strain>
    </source>
</reference>
<sequence length="69" mass="7713">MHKTLKMTLAMAADVPMTLWSMDDLCEKMDTVAPKPGKRRPYKSEMPSDGGAQAQSADQFDLSQYISFL</sequence>
<dbReference type="AlphaFoldDB" id="A0A330H1E1"/>
<dbReference type="Proteomes" id="UP000251956">
    <property type="component" value="Unassembled WGS sequence"/>
</dbReference>
<evidence type="ECO:0000256" key="1">
    <source>
        <dbReference type="SAM" id="MobiDB-lite"/>
    </source>
</evidence>
<protein>
    <submittedName>
        <fullName evidence="2">Uncharacterized protein</fullName>
    </submittedName>
</protein>
<comment type="caution">
    <text evidence="2">The sequence shown here is derived from an EMBL/GenBank/DDBJ whole genome shotgun (WGS) entry which is preliminary data.</text>
</comment>
<reference evidence="2 3" key="2">
    <citation type="submission" date="2018-07" db="EMBL/GenBank/DDBJ databases">
        <title>Diversity of Mesorhizobium strains in Brazil.</title>
        <authorList>
            <person name="Helene L.C.F."/>
            <person name="Dall'Agnol R."/>
            <person name="Delamuta J.R.M."/>
            <person name="Hungria M."/>
        </authorList>
    </citation>
    <scope>NUCLEOTIDE SEQUENCE [LARGE SCALE GENOMIC DNA]</scope>
    <source>
        <strain evidence="2 3">CNPSo 3140</strain>
    </source>
</reference>
<organism evidence="2 3">
    <name type="scientific">Mesorhizobium atlanticum</name>
    <dbReference type="NCBI Taxonomy" id="2233532"/>
    <lineage>
        <taxon>Bacteria</taxon>
        <taxon>Pseudomonadati</taxon>
        <taxon>Pseudomonadota</taxon>
        <taxon>Alphaproteobacteria</taxon>
        <taxon>Hyphomicrobiales</taxon>
        <taxon>Phyllobacteriaceae</taxon>
        <taxon>Mesorhizobium</taxon>
    </lineage>
</organism>
<dbReference type="EMBL" id="QMBQ01000001">
    <property type="protein sequence ID" value="RAZ79827.1"/>
    <property type="molecule type" value="Genomic_DNA"/>
</dbReference>
<proteinExistence type="predicted"/>
<keyword evidence="3" id="KW-1185">Reference proteome</keyword>
<name>A0A330H1E1_9HYPH</name>
<evidence type="ECO:0000313" key="3">
    <source>
        <dbReference type="Proteomes" id="UP000251956"/>
    </source>
</evidence>
<accession>A0A330H1E1</accession>
<dbReference type="RefSeq" id="WP_112125406.1">
    <property type="nucleotide sequence ID" value="NZ_QMBQ01000001.1"/>
</dbReference>
<gene>
    <name evidence="2" type="ORF">DPM35_00540</name>
</gene>
<feature type="region of interest" description="Disordered" evidence="1">
    <location>
        <begin position="32"/>
        <end position="57"/>
    </location>
</feature>